<dbReference type="SUPFAM" id="SSF50129">
    <property type="entry name" value="GroES-like"/>
    <property type="match status" value="1"/>
</dbReference>
<evidence type="ECO:0000256" key="2">
    <source>
        <dbReference type="ARBA" id="ARBA00010371"/>
    </source>
</evidence>
<gene>
    <name evidence="14" type="ORF">CVT26_000127</name>
</gene>
<evidence type="ECO:0000256" key="9">
    <source>
        <dbReference type="ARBA" id="ARBA00023128"/>
    </source>
</evidence>
<dbReference type="PANTHER" id="PTHR43981">
    <property type="entry name" value="ENOYL-[ACYL-CARRIER-PROTEIN] REDUCTASE, MITOCHONDRIAL"/>
    <property type="match status" value="1"/>
</dbReference>
<dbReference type="GO" id="GO:0006633">
    <property type="term" value="P:fatty acid biosynthetic process"/>
    <property type="evidence" value="ECO:0007669"/>
    <property type="project" value="UniProtKB-KW"/>
</dbReference>
<dbReference type="GO" id="GO:0005739">
    <property type="term" value="C:mitochondrion"/>
    <property type="evidence" value="ECO:0007669"/>
    <property type="project" value="UniProtKB-SubCell"/>
</dbReference>
<dbReference type="FunCoup" id="A0A409VGV3">
    <property type="interactions" value="275"/>
</dbReference>
<name>A0A409VGV3_9AGAR</name>
<feature type="domain" description="Enoyl reductase (ER)" evidence="13">
    <location>
        <begin position="33"/>
        <end position="368"/>
    </location>
</feature>
<evidence type="ECO:0000256" key="6">
    <source>
        <dbReference type="ARBA" id="ARBA00022946"/>
    </source>
</evidence>
<dbReference type="EC" id="1.3.1.104" evidence="11"/>
<dbReference type="Gene3D" id="3.90.180.10">
    <property type="entry name" value="Medium-chain alcohol dehydrogenases, catalytic domain"/>
    <property type="match status" value="1"/>
</dbReference>
<dbReference type="InterPro" id="IPR051034">
    <property type="entry name" value="Mito_Enoyl-ACP_Reductase"/>
</dbReference>
<comment type="subcellular location">
    <subcellularLocation>
        <location evidence="1">Mitochondrion</location>
    </subcellularLocation>
</comment>
<evidence type="ECO:0000256" key="11">
    <source>
        <dbReference type="ARBA" id="ARBA00038963"/>
    </source>
</evidence>
<keyword evidence="3" id="KW-0444">Lipid biosynthesis</keyword>
<keyword evidence="7" id="KW-0560">Oxidoreductase</keyword>
<evidence type="ECO:0000256" key="1">
    <source>
        <dbReference type="ARBA" id="ARBA00004173"/>
    </source>
</evidence>
<evidence type="ECO:0000256" key="5">
    <source>
        <dbReference type="ARBA" id="ARBA00022857"/>
    </source>
</evidence>
<dbReference type="AlphaFoldDB" id="A0A409VGV3"/>
<proteinExistence type="inferred from homology"/>
<dbReference type="SUPFAM" id="SSF51735">
    <property type="entry name" value="NAD(P)-binding Rossmann-fold domains"/>
    <property type="match status" value="1"/>
</dbReference>
<organism evidence="14 15">
    <name type="scientific">Gymnopilus dilepis</name>
    <dbReference type="NCBI Taxonomy" id="231916"/>
    <lineage>
        <taxon>Eukaryota</taxon>
        <taxon>Fungi</taxon>
        <taxon>Dikarya</taxon>
        <taxon>Basidiomycota</taxon>
        <taxon>Agaricomycotina</taxon>
        <taxon>Agaricomycetes</taxon>
        <taxon>Agaricomycetidae</taxon>
        <taxon>Agaricales</taxon>
        <taxon>Agaricineae</taxon>
        <taxon>Hymenogastraceae</taxon>
        <taxon>Gymnopilus</taxon>
    </lineage>
</organism>
<dbReference type="GO" id="GO:0141148">
    <property type="term" value="F:enoyl-[acyl-carrier-protein] reductase (NADPH) activity"/>
    <property type="evidence" value="ECO:0007669"/>
    <property type="project" value="UniProtKB-EC"/>
</dbReference>
<evidence type="ECO:0000313" key="14">
    <source>
        <dbReference type="EMBL" id="PPQ65487.1"/>
    </source>
</evidence>
<dbReference type="Pfam" id="PF00107">
    <property type="entry name" value="ADH_zinc_N"/>
    <property type="match status" value="1"/>
</dbReference>
<comment type="caution">
    <text evidence="14">The sequence shown here is derived from an EMBL/GenBank/DDBJ whole genome shotgun (WGS) entry which is preliminary data.</text>
</comment>
<protein>
    <recommendedName>
        <fullName evidence="11">enoyl-[acyl-carrier-protein] reductase</fullName>
        <ecNumber evidence="11">1.3.1.104</ecNumber>
    </recommendedName>
</protein>
<dbReference type="InterPro" id="IPR011032">
    <property type="entry name" value="GroES-like_sf"/>
</dbReference>
<evidence type="ECO:0000259" key="13">
    <source>
        <dbReference type="SMART" id="SM00829"/>
    </source>
</evidence>
<evidence type="ECO:0000256" key="3">
    <source>
        <dbReference type="ARBA" id="ARBA00022516"/>
    </source>
</evidence>
<keyword evidence="10" id="KW-0275">Fatty acid biosynthesis</keyword>
<keyword evidence="15" id="KW-1185">Reference proteome</keyword>
<dbReference type="Proteomes" id="UP000284706">
    <property type="component" value="Unassembled WGS sequence"/>
</dbReference>
<keyword evidence="5" id="KW-0521">NADP</keyword>
<keyword evidence="9" id="KW-0496">Mitochondrion</keyword>
<comment type="catalytic activity">
    <reaction evidence="12">
        <text>a 2,3-saturated acyl-[ACP] + NADP(+) = a (2E)-enoyl-[ACP] + NADPH + H(+)</text>
        <dbReference type="Rhea" id="RHEA:22564"/>
        <dbReference type="Rhea" id="RHEA-COMP:9925"/>
        <dbReference type="Rhea" id="RHEA-COMP:9926"/>
        <dbReference type="ChEBI" id="CHEBI:15378"/>
        <dbReference type="ChEBI" id="CHEBI:57783"/>
        <dbReference type="ChEBI" id="CHEBI:58349"/>
        <dbReference type="ChEBI" id="CHEBI:78784"/>
        <dbReference type="ChEBI" id="CHEBI:78785"/>
        <dbReference type="EC" id="1.3.1.104"/>
    </reaction>
</comment>
<dbReference type="CDD" id="cd08290">
    <property type="entry name" value="ETR"/>
    <property type="match status" value="1"/>
</dbReference>
<dbReference type="InterPro" id="IPR013149">
    <property type="entry name" value="ADH-like_C"/>
</dbReference>
<dbReference type="EMBL" id="NHYE01005652">
    <property type="protein sequence ID" value="PPQ65487.1"/>
    <property type="molecule type" value="Genomic_DNA"/>
</dbReference>
<dbReference type="InterPro" id="IPR020843">
    <property type="entry name" value="ER"/>
</dbReference>
<dbReference type="InterPro" id="IPR013154">
    <property type="entry name" value="ADH-like_N"/>
</dbReference>
<dbReference type="InParanoid" id="A0A409VGV3"/>
<keyword evidence="4" id="KW-0276">Fatty acid metabolism</keyword>
<evidence type="ECO:0000256" key="10">
    <source>
        <dbReference type="ARBA" id="ARBA00023160"/>
    </source>
</evidence>
<dbReference type="PANTHER" id="PTHR43981:SF2">
    <property type="entry name" value="ENOYL-[ACYL-CARRIER-PROTEIN] REDUCTASE, MITOCHONDRIAL"/>
    <property type="match status" value="1"/>
</dbReference>
<dbReference type="InterPro" id="IPR036291">
    <property type="entry name" value="NAD(P)-bd_dom_sf"/>
</dbReference>
<sequence>MLSTLRSSLRRFSSSASRADRAVVYESNGDPASVLRVLTYPDLPQPPADSVKLEFLLSPINPADINVVEGVYPTKPSLEDALTPAGAPQPLFVGGNEGLARVTALGSGVNSLAVGDWVIMTKQQAGTWATSRTVSVKDVLRVPSPESLTEVQAATLTVNPPTAYNMLSEFVKLEPGDWVMQNGANSAVGQAVIQIAAARGLNTINFIRDRPDLEQLVQKLKGFGATHVLTYAQLADKSFRNKVKEWTGGKAGGSDTTSMVRMLGNDAHLVSYGAMAKQPLSLPISLFIFKNLTCHGFWQSRWYTQRSLGEREELMKNLVDLMKEKKVLDTPEHDIVTITAQESDEQATETIRDVLKTMSAGRHGKKVLLKFQNS</sequence>
<keyword evidence="8" id="KW-0443">Lipid metabolism</keyword>
<comment type="similarity">
    <text evidence="2">Belongs to the zinc-containing alcohol dehydrogenase family. Quinone oxidoreductase subfamily.</text>
</comment>
<evidence type="ECO:0000313" key="15">
    <source>
        <dbReference type="Proteomes" id="UP000284706"/>
    </source>
</evidence>
<dbReference type="Gene3D" id="3.40.50.720">
    <property type="entry name" value="NAD(P)-binding Rossmann-like Domain"/>
    <property type="match status" value="1"/>
</dbReference>
<accession>A0A409VGV3</accession>
<evidence type="ECO:0000256" key="8">
    <source>
        <dbReference type="ARBA" id="ARBA00023098"/>
    </source>
</evidence>
<dbReference type="Pfam" id="PF08240">
    <property type="entry name" value="ADH_N"/>
    <property type="match status" value="1"/>
</dbReference>
<evidence type="ECO:0000256" key="12">
    <source>
        <dbReference type="ARBA" id="ARBA00048843"/>
    </source>
</evidence>
<dbReference type="OrthoDB" id="7482721at2759"/>
<evidence type="ECO:0000256" key="7">
    <source>
        <dbReference type="ARBA" id="ARBA00023002"/>
    </source>
</evidence>
<dbReference type="SMART" id="SM00829">
    <property type="entry name" value="PKS_ER"/>
    <property type="match status" value="1"/>
</dbReference>
<reference evidence="14 15" key="1">
    <citation type="journal article" date="2018" name="Evol. Lett.">
        <title>Horizontal gene cluster transfer increased hallucinogenic mushroom diversity.</title>
        <authorList>
            <person name="Reynolds H.T."/>
            <person name="Vijayakumar V."/>
            <person name="Gluck-Thaler E."/>
            <person name="Korotkin H.B."/>
            <person name="Matheny P.B."/>
            <person name="Slot J.C."/>
        </authorList>
    </citation>
    <scope>NUCLEOTIDE SEQUENCE [LARGE SCALE GENOMIC DNA]</scope>
    <source>
        <strain evidence="14 15">SRW20</strain>
    </source>
</reference>
<dbReference type="STRING" id="231916.A0A409VGV3"/>
<keyword evidence="6" id="KW-0809">Transit peptide</keyword>
<evidence type="ECO:0000256" key="4">
    <source>
        <dbReference type="ARBA" id="ARBA00022832"/>
    </source>
</evidence>